<reference evidence="2" key="1">
    <citation type="submission" date="2016-06" db="EMBL/GenBank/DDBJ databases">
        <authorList>
            <person name="Cuomo C."/>
            <person name="Litvintseva A."/>
            <person name="Heitman J."/>
            <person name="Chen Y."/>
            <person name="Sun S."/>
            <person name="Springer D."/>
            <person name="Dromer F."/>
            <person name="Young S."/>
            <person name="Zeng Q."/>
            <person name="Chapman S."/>
            <person name="Gujja S."/>
            <person name="Saif S."/>
            <person name="Birren B."/>
        </authorList>
    </citation>
    <scope>NUCLEOTIDE SEQUENCE</scope>
    <source>
        <strain evidence="2">CBS 7841</strain>
    </source>
</reference>
<name>A0AAJ8LZB0_9TREE</name>
<feature type="compositionally biased region" description="Low complexity" evidence="1">
    <location>
        <begin position="353"/>
        <end position="366"/>
    </location>
</feature>
<dbReference type="AlphaFoldDB" id="A0AAJ8LZB0"/>
<dbReference type="Proteomes" id="UP000094043">
    <property type="component" value="Chromosome 2"/>
</dbReference>
<keyword evidence="3" id="KW-1185">Reference proteome</keyword>
<feature type="compositionally biased region" description="Low complexity" evidence="1">
    <location>
        <begin position="260"/>
        <end position="270"/>
    </location>
</feature>
<feature type="compositionally biased region" description="Polar residues" evidence="1">
    <location>
        <begin position="376"/>
        <end position="389"/>
    </location>
</feature>
<proteinExistence type="predicted"/>
<evidence type="ECO:0000313" key="3">
    <source>
        <dbReference type="Proteomes" id="UP000094043"/>
    </source>
</evidence>
<feature type="region of interest" description="Disordered" evidence="1">
    <location>
        <begin position="352"/>
        <end position="394"/>
    </location>
</feature>
<feature type="region of interest" description="Disordered" evidence="1">
    <location>
        <begin position="1"/>
        <end position="45"/>
    </location>
</feature>
<evidence type="ECO:0000313" key="2">
    <source>
        <dbReference type="EMBL" id="WVN86340.1"/>
    </source>
</evidence>
<feature type="region of interest" description="Disordered" evidence="1">
    <location>
        <begin position="260"/>
        <end position="288"/>
    </location>
</feature>
<dbReference type="KEGG" id="cdep:91085716"/>
<protein>
    <submittedName>
        <fullName evidence="2">Uncharacterized protein</fullName>
    </submittedName>
</protein>
<reference evidence="2" key="2">
    <citation type="journal article" date="2022" name="Elife">
        <title>Obligate sexual reproduction of a homothallic fungus closely related to the Cryptococcus pathogenic species complex.</title>
        <authorList>
            <person name="Passer A.R."/>
            <person name="Clancey S.A."/>
            <person name="Shea T."/>
            <person name="David-Palma M."/>
            <person name="Averette A.F."/>
            <person name="Boekhout T."/>
            <person name="Porcel B.M."/>
            <person name="Nowrousian M."/>
            <person name="Cuomo C.A."/>
            <person name="Sun S."/>
            <person name="Heitman J."/>
            <person name="Coelho M.A."/>
        </authorList>
    </citation>
    <scope>NUCLEOTIDE SEQUENCE</scope>
    <source>
        <strain evidence="2">CBS 7841</strain>
    </source>
</reference>
<sequence length="576" mass="64784">MMAARNYSKTHTLEKLPHGPLVARPTEDKVAQQDDDINFSSTLPPKSFQQTNLSLWKLQNVNDEPKKAVIEPVDDGQRVRETRLMSQPRFISSFPLVLEEISQQVAVEPRDGLSSSTGLNSVTSIRSVRITKVSQTFSRSHFKSPICSAFARLQTIPETPQDIDASSKNDWTPVRRSRQKVFRSNSCPISRMHRRPVNKKGRLCRPYSMAYQSEGEKIISERNIFATFSSQRSLSLHPLSSIPFDDDENPQEAIVPSPTFHTTFTHSPTTKHTRDFPSKLSTSKRSPPTIIVPSMSSSLSHAQVSSDFECHHSPAFKDYSDPTICHTSVVSRLNRSYSTPSPSYMLTSPFQMESLSPTESELSSTSKKSDSSELSNRTSVLYSPQSMPSLTPDCLTPTSDIYRDSIQPSIYVVDVSNVRRQYNLLEVEVEQEDIETIEDKDEEQEDLAQLLHEVKYWAWPLPPSHVPSHIHSASSTFTDETETCLSTVQAPELKSSSFGQDDYNFAFTCVTLADLPLIPKLPTLVTPTSAHTSGVTSTITSRDWEIAQDRSKMVDEKKQKVWGAAMNKTMEKLWVQ</sequence>
<dbReference type="EMBL" id="CP143785">
    <property type="protein sequence ID" value="WVN86340.1"/>
    <property type="molecule type" value="Genomic_DNA"/>
</dbReference>
<reference evidence="2" key="3">
    <citation type="submission" date="2024-01" db="EMBL/GenBank/DDBJ databases">
        <authorList>
            <person name="Coelho M.A."/>
            <person name="David-Palma M."/>
            <person name="Shea T."/>
            <person name="Sun S."/>
            <person name="Cuomo C.A."/>
            <person name="Heitman J."/>
        </authorList>
    </citation>
    <scope>NUCLEOTIDE SEQUENCE</scope>
    <source>
        <strain evidence="2">CBS 7841</strain>
    </source>
</reference>
<dbReference type="GeneID" id="91085716"/>
<accession>A0AAJ8LZB0</accession>
<evidence type="ECO:0000256" key="1">
    <source>
        <dbReference type="SAM" id="MobiDB-lite"/>
    </source>
</evidence>
<gene>
    <name evidence="2" type="ORF">L203_101503</name>
</gene>
<organism evidence="2 3">
    <name type="scientific">Cryptococcus depauperatus CBS 7841</name>
    <dbReference type="NCBI Taxonomy" id="1295531"/>
    <lineage>
        <taxon>Eukaryota</taxon>
        <taxon>Fungi</taxon>
        <taxon>Dikarya</taxon>
        <taxon>Basidiomycota</taxon>
        <taxon>Agaricomycotina</taxon>
        <taxon>Tremellomycetes</taxon>
        <taxon>Tremellales</taxon>
        <taxon>Cryptococcaceae</taxon>
        <taxon>Cryptococcus</taxon>
    </lineage>
</organism>
<dbReference type="RefSeq" id="XP_066067040.1">
    <property type="nucleotide sequence ID" value="XM_066210943.1"/>
</dbReference>